<protein>
    <recommendedName>
        <fullName evidence="2">SLH domain-containing protein</fullName>
    </recommendedName>
</protein>
<dbReference type="HOGENOM" id="CLU_601143_0_0_11"/>
<reference evidence="3 4" key="1">
    <citation type="submission" date="2013-08" db="EMBL/GenBank/DDBJ databases">
        <authorList>
            <person name="Weinstock G."/>
            <person name="Sodergren E."/>
            <person name="Wylie T."/>
            <person name="Fulton L."/>
            <person name="Fulton R."/>
            <person name="Fronick C."/>
            <person name="O'Laughlin M."/>
            <person name="Godfrey J."/>
            <person name="Miner T."/>
            <person name="Herter B."/>
            <person name="Appelbaum E."/>
            <person name="Cordes M."/>
            <person name="Lek S."/>
            <person name="Wollam A."/>
            <person name="Pepin K.H."/>
            <person name="Palsikar V.B."/>
            <person name="Mitreva M."/>
            <person name="Wilson R.K."/>
        </authorList>
    </citation>
    <scope>NUCLEOTIDE SEQUENCE [LARGE SCALE GENOMIC DNA]</scope>
    <source>
        <strain evidence="3 4">F0184</strain>
    </source>
</reference>
<dbReference type="RefSeq" id="WP_023134062.1">
    <property type="nucleotide sequence ID" value="NZ_KI518032.1"/>
</dbReference>
<evidence type="ECO:0000256" key="1">
    <source>
        <dbReference type="SAM" id="SignalP"/>
    </source>
</evidence>
<feature type="domain" description="SLH" evidence="2">
    <location>
        <begin position="334"/>
        <end position="397"/>
    </location>
</feature>
<dbReference type="AlphaFoldDB" id="U7V1L4"/>
<dbReference type="PATRIC" id="fig|888019.4.peg.1539"/>
<name>U7V1L4_9MICC</name>
<dbReference type="InterPro" id="IPR051465">
    <property type="entry name" value="Cell_Envelope_Struct_Comp"/>
</dbReference>
<comment type="caution">
    <text evidence="3">The sequence shown here is derived from an EMBL/GenBank/DDBJ whole genome shotgun (WGS) entry which is preliminary data.</text>
</comment>
<feature type="domain" description="SLH" evidence="2">
    <location>
        <begin position="399"/>
        <end position="455"/>
    </location>
</feature>
<sequence length="455" mass="50542">MNLKNKVRAGALAAITIPAIIGSTLTVPAQAAVASGTYRSYTAPNGLSSQYHVYANGIDWSQPVGVVFYVDGDYWEAKDSKVHSPNNGMLTAMGRIANARNMVFVPVISPDKNASGDGITWWENQDANGNYFRSFAQKFIADSGIDPSRVWTMGYSGGAEFITYELNADRQGSWRTGGGSIMVAGGSNTGMQTQAPLHIKSQPMYWWVGEKDTSGSTNPPTWSARTAVETGYNRYTQEGFNTRLRYIPNLSHHDYDLPHILAQSLDMGGYRMSAGYNDISEGDAFYNEISWNSDKRLMVGYADRTFRPHAKVNRASMAAYLYRLAGSPQVNLPAISPFRDVPVQHPAYKEIVWMYQQGITTGWADGTFRPHETVSREAMAAFFYRFNGSPAFNPGSQRFADVNTSNPFYKEIQWLAAKGITTGWPDRTFRPGAPTERNAMAAFLYRYANLSYGFR</sequence>
<dbReference type="SUPFAM" id="SSF53474">
    <property type="entry name" value="alpha/beta-Hydrolases"/>
    <property type="match status" value="1"/>
</dbReference>
<organism evidence="3 4">
    <name type="scientific">Rothia aeria F0184</name>
    <dbReference type="NCBI Taxonomy" id="888019"/>
    <lineage>
        <taxon>Bacteria</taxon>
        <taxon>Bacillati</taxon>
        <taxon>Actinomycetota</taxon>
        <taxon>Actinomycetes</taxon>
        <taxon>Micrococcales</taxon>
        <taxon>Micrococcaceae</taxon>
        <taxon>Rothia</taxon>
    </lineage>
</organism>
<dbReference type="InterPro" id="IPR001119">
    <property type="entry name" value="SLH_dom"/>
</dbReference>
<gene>
    <name evidence="3" type="ORF">HMPREF0742_01820</name>
</gene>
<dbReference type="InterPro" id="IPR029058">
    <property type="entry name" value="AB_hydrolase_fold"/>
</dbReference>
<dbReference type="Proteomes" id="UP000017174">
    <property type="component" value="Unassembled WGS sequence"/>
</dbReference>
<dbReference type="PANTHER" id="PTHR43308">
    <property type="entry name" value="OUTER MEMBRANE PROTEIN ALPHA-RELATED"/>
    <property type="match status" value="1"/>
</dbReference>
<evidence type="ECO:0000259" key="2">
    <source>
        <dbReference type="PROSITE" id="PS51272"/>
    </source>
</evidence>
<accession>U7V1L4</accession>
<dbReference type="Pfam" id="PF00395">
    <property type="entry name" value="SLH"/>
    <property type="match status" value="3"/>
</dbReference>
<evidence type="ECO:0000313" key="3">
    <source>
        <dbReference type="EMBL" id="ERT65431.1"/>
    </source>
</evidence>
<dbReference type="Gene3D" id="3.40.50.1820">
    <property type="entry name" value="alpha/beta hydrolase"/>
    <property type="match status" value="1"/>
</dbReference>
<proteinExistence type="predicted"/>
<feature type="signal peptide" evidence="1">
    <location>
        <begin position="1"/>
        <end position="31"/>
    </location>
</feature>
<evidence type="ECO:0000313" key="4">
    <source>
        <dbReference type="Proteomes" id="UP000017174"/>
    </source>
</evidence>
<feature type="domain" description="SLH" evidence="2">
    <location>
        <begin position="272"/>
        <end position="333"/>
    </location>
</feature>
<dbReference type="EMBL" id="AXZG01000053">
    <property type="protein sequence ID" value="ERT65431.1"/>
    <property type="molecule type" value="Genomic_DNA"/>
</dbReference>
<feature type="chain" id="PRO_5004688468" description="SLH domain-containing protein" evidence="1">
    <location>
        <begin position="32"/>
        <end position="455"/>
    </location>
</feature>
<dbReference type="PROSITE" id="PS51272">
    <property type="entry name" value="SLH"/>
    <property type="match status" value="3"/>
</dbReference>
<keyword evidence="1" id="KW-0732">Signal</keyword>